<evidence type="ECO:0000256" key="1">
    <source>
        <dbReference type="SAM" id="SignalP"/>
    </source>
</evidence>
<dbReference type="InterPro" id="IPR038765">
    <property type="entry name" value="Papain-like_cys_pep_sf"/>
</dbReference>
<keyword evidence="4" id="KW-1185">Reference proteome</keyword>
<feature type="signal peptide" evidence="1">
    <location>
        <begin position="1"/>
        <end position="19"/>
    </location>
</feature>
<dbReference type="Pfam" id="PF01841">
    <property type="entry name" value="Transglut_core"/>
    <property type="match status" value="1"/>
</dbReference>
<reference evidence="3 4" key="1">
    <citation type="submission" date="2019-09" db="EMBL/GenBank/DDBJ databases">
        <title>Complete genome sequence of Arachidicoccus sp. B3-10 isolated from apple orchard soil.</title>
        <authorList>
            <person name="Kim H.S."/>
            <person name="Han K.-I."/>
            <person name="Suh M.K."/>
            <person name="Lee K.C."/>
            <person name="Eom M.K."/>
            <person name="Kim J.-S."/>
            <person name="Kang S.W."/>
            <person name="Sin Y."/>
            <person name="Lee J.-S."/>
        </authorList>
    </citation>
    <scope>NUCLEOTIDE SEQUENCE [LARGE SCALE GENOMIC DNA]</scope>
    <source>
        <strain evidence="3 4">B3-10</strain>
    </source>
</reference>
<evidence type="ECO:0000259" key="2">
    <source>
        <dbReference type="Pfam" id="PF01841"/>
    </source>
</evidence>
<feature type="domain" description="Transglutaminase-like" evidence="2">
    <location>
        <begin position="154"/>
        <end position="256"/>
    </location>
</feature>
<gene>
    <name evidence="3" type="ORF">E0W69_008840</name>
</gene>
<proteinExistence type="predicted"/>
<protein>
    <submittedName>
        <fullName evidence="3">Transglutaminase domain-containing protein</fullName>
    </submittedName>
</protein>
<name>A0A5P2GB21_9BACT</name>
<evidence type="ECO:0000313" key="3">
    <source>
        <dbReference type="EMBL" id="QES88751.1"/>
    </source>
</evidence>
<organism evidence="3 4">
    <name type="scientific">Rhizosphaericola mali</name>
    <dbReference type="NCBI Taxonomy" id="2545455"/>
    <lineage>
        <taxon>Bacteria</taxon>
        <taxon>Pseudomonadati</taxon>
        <taxon>Bacteroidota</taxon>
        <taxon>Chitinophagia</taxon>
        <taxon>Chitinophagales</taxon>
        <taxon>Chitinophagaceae</taxon>
        <taxon>Rhizosphaericola</taxon>
    </lineage>
</organism>
<dbReference type="Proteomes" id="UP000292424">
    <property type="component" value="Chromosome"/>
</dbReference>
<dbReference type="SUPFAM" id="SSF54001">
    <property type="entry name" value="Cysteine proteinases"/>
    <property type="match status" value="1"/>
</dbReference>
<dbReference type="KEGG" id="arac:E0W69_008840"/>
<dbReference type="InterPro" id="IPR002931">
    <property type="entry name" value="Transglutaminase-like"/>
</dbReference>
<accession>A0A5P2GB21</accession>
<sequence length="367" mass="42214">MNKAIICLTGLLISFTVFGQKALHNSSKMKIIHAKSKMVSIRDGNELQQNSWTIVPSAKPDVYETTGKKVTFITDMDSITFKTELNGVYDFVILLDKDSAWTQIKCVPSKLEILKRAGAYKQADTTGLPHFSYETPQNARLRDVKTYFKLDSIAGDGNEVSKILNIMYWIHNNVTHDGSNYALAEFDAIDLYQYHKATNKGLNCRHLAISLNEMYLSMGFKSRYVTCLPKNENDQDCHVICSVWVDSLQKWIWVDPTFASYIKDEKGNLLSIEEVRERLIDGRSLILNEDANWNNKNKQTKESYLMNYMAKNLYWLQIPISSQFNPESRYRNNVNKYVSLLPIGYARSNMSNIGSITNDPQYFWQKP</sequence>
<keyword evidence="1" id="KW-0732">Signal</keyword>
<dbReference type="AlphaFoldDB" id="A0A5P2GB21"/>
<dbReference type="EMBL" id="CP044016">
    <property type="protein sequence ID" value="QES88751.1"/>
    <property type="molecule type" value="Genomic_DNA"/>
</dbReference>
<dbReference type="RefSeq" id="WP_131329717.1">
    <property type="nucleotide sequence ID" value="NZ_CP044016.1"/>
</dbReference>
<evidence type="ECO:0000313" key="4">
    <source>
        <dbReference type="Proteomes" id="UP000292424"/>
    </source>
</evidence>
<feature type="chain" id="PRO_5024273233" evidence="1">
    <location>
        <begin position="20"/>
        <end position="367"/>
    </location>
</feature>
<dbReference type="Gene3D" id="3.10.620.30">
    <property type="match status" value="1"/>
</dbReference>
<dbReference type="OrthoDB" id="5166556at2"/>